<evidence type="ECO:0000256" key="8">
    <source>
        <dbReference type="SAM" id="Phobius"/>
    </source>
</evidence>
<dbReference type="Proteomes" id="UP000673691">
    <property type="component" value="Unassembled WGS sequence"/>
</dbReference>
<comment type="cofactor">
    <cofactor evidence="6">
        <name>Mg(2+)</name>
        <dbReference type="ChEBI" id="CHEBI:18420"/>
    </cofactor>
</comment>
<keyword evidence="4 6" id="KW-0378">Hydrolase</keyword>
<dbReference type="InterPro" id="IPR029054">
    <property type="entry name" value="dUTPase-like"/>
</dbReference>
<dbReference type="CDD" id="cd07557">
    <property type="entry name" value="trimeric_dUTPase"/>
    <property type="match status" value="1"/>
</dbReference>
<reference evidence="10 11" key="1">
    <citation type="journal article" name="Sci. Rep.">
        <title>Genome-scale phylogenetic analyses confirm Olpidium as the closest living zoosporic fungus to the non-flagellated, terrestrial fungi.</title>
        <authorList>
            <person name="Chang Y."/>
            <person name="Rochon D."/>
            <person name="Sekimoto S."/>
            <person name="Wang Y."/>
            <person name="Chovatia M."/>
            <person name="Sandor L."/>
            <person name="Salamov A."/>
            <person name="Grigoriev I.V."/>
            <person name="Stajich J.E."/>
            <person name="Spatafora J.W."/>
        </authorList>
    </citation>
    <scope>NUCLEOTIDE SEQUENCE [LARGE SCALE GENOMIC DNA]</scope>
    <source>
        <strain evidence="10">S191</strain>
    </source>
</reference>
<comment type="subunit">
    <text evidence="3 6">Homotrimer.</text>
</comment>
<keyword evidence="11" id="KW-1185">Reference proteome</keyword>
<evidence type="ECO:0000256" key="2">
    <source>
        <dbReference type="ARBA" id="ARBA00006581"/>
    </source>
</evidence>
<comment type="similarity">
    <text evidence="2 6">Belongs to the dUTPase family.</text>
</comment>
<feature type="region of interest" description="Disordered" evidence="7">
    <location>
        <begin position="155"/>
        <end position="175"/>
    </location>
</feature>
<dbReference type="InterPro" id="IPR033704">
    <property type="entry name" value="dUTPase_trimeric"/>
</dbReference>
<dbReference type="PANTHER" id="PTHR11241:SF0">
    <property type="entry name" value="DEOXYURIDINE 5'-TRIPHOSPHATE NUCLEOTIDOHYDROLASE"/>
    <property type="match status" value="1"/>
</dbReference>
<gene>
    <name evidence="10" type="ORF">BJ554DRAFT_4297</name>
</gene>
<evidence type="ECO:0000256" key="7">
    <source>
        <dbReference type="SAM" id="MobiDB-lite"/>
    </source>
</evidence>
<keyword evidence="8" id="KW-1133">Transmembrane helix</keyword>
<evidence type="ECO:0000256" key="3">
    <source>
        <dbReference type="ARBA" id="ARBA00011233"/>
    </source>
</evidence>
<comment type="pathway">
    <text evidence="1 6">Pyrimidine metabolism; dUMP biosynthesis; dUMP from dCTP (dUTP route): step 2/2.</text>
</comment>
<evidence type="ECO:0000259" key="9">
    <source>
        <dbReference type="Pfam" id="PF00692"/>
    </source>
</evidence>
<comment type="catalytic activity">
    <reaction evidence="6">
        <text>dUTP + H2O = dUMP + diphosphate + H(+)</text>
        <dbReference type="Rhea" id="RHEA:10248"/>
        <dbReference type="ChEBI" id="CHEBI:15377"/>
        <dbReference type="ChEBI" id="CHEBI:15378"/>
        <dbReference type="ChEBI" id="CHEBI:33019"/>
        <dbReference type="ChEBI" id="CHEBI:61555"/>
        <dbReference type="ChEBI" id="CHEBI:246422"/>
        <dbReference type="EC" id="3.6.1.23"/>
    </reaction>
</comment>
<name>A0A8H8DFK7_9FUNG</name>
<dbReference type="EMBL" id="JAEFCI010012334">
    <property type="protein sequence ID" value="KAG5456067.1"/>
    <property type="molecule type" value="Genomic_DNA"/>
</dbReference>
<organism evidence="10 11">
    <name type="scientific">Olpidium bornovanus</name>
    <dbReference type="NCBI Taxonomy" id="278681"/>
    <lineage>
        <taxon>Eukaryota</taxon>
        <taxon>Fungi</taxon>
        <taxon>Fungi incertae sedis</taxon>
        <taxon>Olpidiomycota</taxon>
        <taxon>Olpidiomycotina</taxon>
        <taxon>Olpidiomycetes</taxon>
        <taxon>Olpidiales</taxon>
        <taxon>Olpidiaceae</taxon>
        <taxon>Olpidium</taxon>
    </lineage>
</organism>
<evidence type="ECO:0000256" key="5">
    <source>
        <dbReference type="ARBA" id="ARBA00023080"/>
    </source>
</evidence>
<keyword evidence="6" id="KW-0479">Metal-binding</keyword>
<feature type="transmembrane region" description="Helical" evidence="8">
    <location>
        <begin position="194"/>
        <end position="216"/>
    </location>
</feature>
<evidence type="ECO:0000313" key="11">
    <source>
        <dbReference type="Proteomes" id="UP000673691"/>
    </source>
</evidence>
<keyword evidence="8" id="KW-0472">Membrane</keyword>
<dbReference type="Pfam" id="PF00692">
    <property type="entry name" value="dUTPase"/>
    <property type="match status" value="1"/>
</dbReference>
<evidence type="ECO:0000256" key="6">
    <source>
        <dbReference type="RuleBase" id="RU367024"/>
    </source>
</evidence>
<dbReference type="UniPathway" id="UPA00610">
    <property type="reaction ID" value="UER00666"/>
</dbReference>
<dbReference type="GO" id="GO:0000287">
    <property type="term" value="F:magnesium ion binding"/>
    <property type="evidence" value="ECO:0007669"/>
    <property type="project" value="UniProtKB-UniRule"/>
</dbReference>
<accession>A0A8H8DFK7</accession>
<protein>
    <recommendedName>
        <fullName evidence="6">Deoxyuridine 5'-triphosphate nucleotidohydrolase</fullName>
        <shortName evidence="6">dUTPase</shortName>
        <ecNumber evidence="6">3.6.1.23</ecNumber>
    </recommendedName>
    <alternativeName>
        <fullName evidence="6">dUTP pyrophosphatase</fullName>
    </alternativeName>
</protein>
<comment type="caution">
    <text evidence="10">The sequence shown here is derived from an EMBL/GenBank/DDBJ whole genome shotgun (WGS) entry which is preliminary data.</text>
</comment>
<proteinExistence type="inferred from homology"/>
<dbReference type="GO" id="GO:0006226">
    <property type="term" value="P:dUMP biosynthetic process"/>
    <property type="evidence" value="ECO:0007669"/>
    <property type="project" value="UniProtKB-UniRule"/>
</dbReference>
<evidence type="ECO:0000313" key="10">
    <source>
        <dbReference type="EMBL" id="KAG5456067.1"/>
    </source>
</evidence>
<evidence type="ECO:0000256" key="1">
    <source>
        <dbReference type="ARBA" id="ARBA00005142"/>
    </source>
</evidence>
<comment type="function">
    <text evidence="6">Involved in nucleotide metabolism via production of dUMP, the immediate precursor of thymidine nucleotides, and decreases the intracellular concentration of dUTP so that uracil cannot be incorporated into DNA.</text>
</comment>
<feature type="domain" description="dUTPase-like" evidence="9">
    <location>
        <begin position="5"/>
        <end position="91"/>
    </location>
</feature>
<feature type="compositionally biased region" description="Pro residues" evidence="7">
    <location>
        <begin position="155"/>
        <end position="172"/>
    </location>
</feature>
<dbReference type="PANTHER" id="PTHR11241">
    <property type="entry name" value="DEOXYURIDINE 5'-TRIPHOSPHATE NUCLEOTIDOHYDROLASE"/>
    <property type="match status" value="1"/>
</dbReference>
<keyword evidence="5 6" id="KW-0546">Nucleotide metabolism</keyword>
<dbReference type="EC" id="3.6.1.23" evidence="6"/>
<dbReference type="OrthoDB" id="10261072at2759"/>
<dbReference type="GO" id="GO:0004170">
    <property type="term" value="F:dUTP diphosphatase activity"/>
    <property type="evidence" value="ECO:0007669"/>
    <property type="project" value="UniProtKB-UniRule"/>
</dbReference>
<dbReference type="InterPro" id="IPR036157">
    <property type="entry name" value="dUTPase-like_sf"/>
</dbReference>
<keyword evidence="6" id="KW-0460">Magnesium</keyword>
<sequence length="252" mass="26540">MSEDVMLPERQTAGAAVFDLRSACTKAITPGERDTISTGLAVAIPVGYVGKIAGRSGLACRDIDVHLVVIDSDYRSELRALVLNNARKTFHGKRAIELPSSLSWLVDGKLGGAVLTNRLPSGNQVRLCRLRRLGEPSKEGGGRIPAGVALGSPPFFPTPHVSPTPPSPPPAPARAEEPELLWGFARPMDAVVQLAPYAASGAVALAFGAFALAVAWRLNAEHGHDTEFFLAARKSAPTLLVAWSFYGAGVGS</sequence>
<feature type="non-terminal residue" evidence="10">
    <location>
        <position position="252"/>
    </location>
</feature>
<dbReference type="AlphaFoldDB" id="A0A8H8DFK7"/>
<keyword evidence="8" id="KW-0812">Transmembrane</keyword>
<evidence type="ECO:0000256" key="4">
    <source>
        <dbReference type="ARBA" id="ARBA00022801"/>
    </source>
</evidence>
<dbReference type="InterPro" id="IPR008181">
    <property type="entry name" value="dUTPase"/>
</dbReference>
<dbReference type="SUPFAM" id="SSF51283">
    <property type="entry name" value="dUTPase-like"/>
    <property type="match status" value="1"/>
</dbReference>
<dbReference type="GO" id="GO:0046081">
    <property type="term" value="P:dUTP catabolic process"/>
    <property type="evidence" value="ECO:0007669"/>
    <property type="project" value="UniProtKB-UniRule"/>
</dbReference>
<dbReference type="Gene3D" id="2.70.40.10">
    <property type="match status" value="1"/>
</dbReference>